<dbReference type="Proteomes" id="UP000757540">
    <property type="component" value="Unassembled WGS sequence"/>
</dbReference>
<comment type="caution">
    <text evidence="2">The sequence shown here is derived from an EMBL/GenBank/DDBJ whole genome shotgun (WGS) entry which is preliminary data.</text>
</comment>
<gene>
    <name evidence="2" type="ORF">HDG69_000103</name>
</gene>
<evidence type="ECO:0000313" key="2">
    <source>
        <dbReference type="EMBL" id="NOV95550.1"/>
    </source>
</evidence>
<evidence type="ECO:0000313" key="3">
    <source>
        <dbReference type="Proteomes" id="UP000757540"/>
    </source>
</evidence>
<keyword evidence="1" id="KW-1133">Transmembrane helix</keyword>
<name>A0ABX1ZYD6_9MICO</name>
<protein>
    <submittedName>
        <fullName evidence="2">Uncharacterized protein</fullName>
    </submittedName>
</protein>
<organism evidence="2 3">
    <name type="scientific">Isoptericola halotolerans</name>
    <dbReference type="NCBI Taxonomy" id="300560"/>
    <lineage>
        <taxon>Bacteria</taxon>
        <taxon>Bacillati</taxon>
        <taxon>Actinomycetota</taxon>
        <taxon>Actinomycetes</taxon>
        <taxon>Micrococcales</taxon>
        <taxon>Promicromonosporaceae</taxon>
        <taxon>Isoptericola</taxon>
    </lineage>
</organism>
<feature type="transmembrane region" description="Helical" evidence="1">
    <location>
        <begin position="38"/>
        <end position="56"/>
    </location>
</feature>
<evidence type="ECO:0000256" key="1">
    <source>
        <dbReference type="SAM" id="Phobius"/>
    </source>
</evidence>
<keyword evidence="3" id="KW-1185">Reference proteome</keyword>
<feature type="transmembrane region" description="Helical" evidence="1">
    <location>
        <begin position="63"/>
        <end position="81"/>
    </location>
</feature>
<reference evidence="2 3" key="1">
    <citation type="submission" date="2020-05" db="EMBL/GenBank/DDBJ databases">
        <title>Genomic Encyclopedia of Type Strains, Phase III (KMG-III): the genomes of soil and plant-associated and newly described type strains.</title>
        <authorList>
            <person name="Whitman W."/>
        </authorList>
    </citation>
    <scope>NUCLEOTIDE SEQUENCE [LARGE SCALE GENOMIC DNA]</scope>
    <source>
        <strain evidence="2 3">KCTC 19046</strain>
    </source>
</reference>
<keyword evidence="1" id="KW-0812">Transmembrane</keyword>
<feature type="transmembrane region" description="Helical" evidence="1">
    <location>
        <begin position="103"/>
        <end position="125"/>
    </location>
</feature>
<feature type="transmembrane region" description="Helical" evidence="1">
    <location>
        <begin position="12"/>
        <end position="32"/>
    </location>
</feature>
<proteinExistence type="predicted"/>
<dbReference type="RefSeq" id="WP_171781837.1">
    <property type="nucleotide sequence ID" value="NZ_BAAAML010000002.1"/>
</dbReference>
<keyword evidence="1" id="KW-0472">Membrane</keyword>
<accession>A0ABX1ZYD6</accession>
<sequence>MRSPGTGLLREVRALLLAAAIVLPSLGAHVLAGGSIPGAVPLLVALALTAVIVRPLCRREVRLPWMLAGLGVGQVLLHVGFEQGAALTAHPAHHHGHVHDDPAAPLVMLAAHVLADVVIALGLRYGESLLWRWWRWWSHRIPTTDRVLGVVGAARRAVRDLPVPACSRRHSPAQGRAPPVIA</sequence>
<dbReference type="EMBL" id="JABEZU010000001">
    <property type="protein sequence ID" value="NOV95550.1"/>
    <property type="molecule type" value="Genomic_DNA"/>
</dbReference>